<sequence>MDSKIFALILQKEDGYRRLIKPKNGNWKEPKEKWDFFKVYAALKQQPEIEHNCNTLNENLNSTAKSAFNLNKNIKTEIPAVPVLILPQKNVEPLQRNTLSSLSNSDNCINNNKIKTETSTVLATIQQKIPESHHSSEPATDDGESLTEIEVFVTDDNGSTDCDDSVPQDNRFASRRISMDLPTDAQLFSVYKVSSLEELLYLLCRGDFKYHNVFIIAFYRFKRTMFTYPNNEIVRLIYCAIRSGTLLETLNLNTEGYSSR</sequence>
<organism evidence="1 2">
    <name type="scientific">Panagrolaimus superbus</name>
    <dbReference type="NCBI Taxonomy" id="310955"/>
    <lineage>
        <taxon>Eukaryota</taxon>
        <taxon>Metazoa</taxon>
        <taxon>Ecdysozoa</taxon>
        <taxon>Nematoda</taxon>
        <taxon>Chromadorea</taxon>
        <taxon>Rhabditida</taxon>
        <taxon>Tylenchina</taxon>
        <taxon>Panagrolaimomorpha</taxon>
        <taxon>Panagrolaimoidea</taxon>
        <taxon>Panagrolaimidae</taxon>
        <taxon>Panagrolaimus</taxon>
    </lineage>
</organism>
<accession>A0A914Z165</accession>
<reference evidence="2" key="1">
    <citation type="submission" date="2022-11" db="UniProtKB">
        <authorList>
            <consortium name="WormBaseParasite"/>
        </authorList>
    </citation>
    <scope>IDENTIFICATION</scope>
</reference>
<evidence type="ECO:0000313" key="2">
    <source>
        <dbReference type="WBParaSite" id="PSU_v2.g6103.t1"/>
    </source>
</evidence>
<protein>
    <submittedName>
        <fullName evidence="2">Uncharacterized protein</fullName>
    </submittedName>
</protein>
<proteinExistence type="predicted"/>
<dbReference type="Proteomes" id="UP000887577">
    <property type="component" value="Unplaced"/>
</dbReference>
<dbReference type="AlphaFoldDB" id="A0A914Z165"/>
<evidence type="ECO:0000313" key="1">
    <source>
        <dbReference type="Proteomes" id="UP000887577"/>
    </source>
</evidence>
<name>A0A914Z165_9BILA</name>
<dbReference type="WBParaSite" id="PSU_v2.g6103.t1">
    <property type="protein sequence ID" value="PSU_v2.g6103.t1"/>
    <property type="gene ID" value="PSU_v2.g6103"/>
</dbReference>
<keyword evidence="1" id="KW-1185">Reference proteome</keyword>